<keyword evidence="3 5" id="KW-0949">S-adenosyl-L-methionine</keyword>
<dbReference type="CDD" id="cd02440">
    <property type="entry name" value="AdoMet_MTases"/>
    <property type="match status" value="1"/>
</dbReference>
<evidence type="ECO:0000313" key="9">
    <source>
        <dbReference type="Proteomes" id="UP000027661"/>
    </source>
</evidence>
<dbReference type="SUPFAM" id="SSF53335">
    <property type="entry name" value="S-adenosyl-L-methionine-dependent methyltransferases"/>
    <property type="match status" value="1"/>
</dbReference>
<comment type="similarity">
    <text evidence="5">Belongs to the protein N5-glutamine methyltransferase family. PrmC subfamily.</text>
</comment>
<dbReference type="PANTHER" id="PTHR18895">
    <property type="entry name" value="HEMK METHYLTRANSFERASE"/>
    <property type="match status" value="1"/>
</dbReference>
<dbReference type="Proteomes" id="UP000027661">
    <property type="component" value="Unassembled WGS sequence"/>
</dbReference>
<feature type="binding site" evidence="5">
    <location>
        <begin position="118"/>
        <end position="122"/>
    </location>
    <ligand>
        <name>S-adenosyl-L-methionine</name>
        <dbReference type="ChEBI" id="CHEBI:59789"/>
    </ligand>
</feature>
<dbReference type="PATRIC" id="fig|1339352.3.peg.2642"/>
<evidence type="ECO:0000256" key="3">
    <source>
        <dbReference type="ARBA" id="ARBA00022691"/>
    </source>
</evidence>
<dbReference type="PANTHER" id="PTHR18895:SF74">
    <property type="entry name" value="MTRF1L RELEASE FACTOR GLUTAMINE METHYLTRANSFERASE"/>
    <property type="match status" value="1"/>
</dbReference>
<dbReference type="HAMAP" id="MF_02126">
    <property type="entry name" value="RF_methyltr_PrmC"/>
    <property type="match status" value="1"/>
</dbReference>
<dbReference type="InterPro" id="IPR002052">
    <property type="entry name" value="DNA_methylase_N6_adenine_CS"/>
</dbReference>
<comment type="caution">
    <text evidence="5">Lacks conserved residue(s) required for the propagation of feature annotation.</text>
</comment>
<dbReference type="InterPro" id="IPR050320">
    <property type="entry name" value="N5-glutamine_MTase"/>
</dbReference>
<dbReference type="Pfam" id="PF05175">
    <property type="entry name" value="MTS"/>
    <property type="match status" value="1"/>
</dbReference>
<feature type="binding site" evidence="5">
    <location>
        <begin position="184"/>
        <end position="187"/>
    </location>
    <ligand>
        <name>substrate</name>
    </ligand>
</feature>
<dbReference type="Gene3D" id="3.40.50.150">
    <property type="entry name" value="Vaccinia Virus protein VP39"/>
    <property type="match status" value="1"/>
</dbReference>
<feature type="binding site" evidence="5">
    <location>
        <position position="184"/>
    </location>
    <ligand>
        <name>S-adenosyl-L-methionine</name>
        <dbReference type="ChEBI" id="CHEBI:59789"/>
    </ligand>
</feature>
<evidence type="ECO:0000313" key="8">
    <source>
        <dbReference type="EMBL" id="KDS53435.1"/>
    </source>
</evidence>
<dbReference type="GO" id="GO:0102559">
    <property type="term" value="F:peptide chain release factor N(5)-glutamine methyltransferase activity"/>
    <property type="evidence" value="ECO:0007669"/>
    <property type="project" value="UniProtKB-EC"/>
</dbReference>
<dbReference type="Pfam" id="PF17827">
    <property type="entry name" value="PrmC_N"/>
    <property type="match status" value="1"/>
</dbReference>
<keyword evidence="1 5" id="KW-0489">Methyltransferase</keyword>
<reference evidence="8 9" key="1">
    <citation type="submission" date="2014-04" db="EMBL/GenBank/DDBJ databases">
        <authorList>
            <person name="Sears C."/>
            <person name="Carroll K."/>
            <person name="Sack B.R."/>
            <person name="Qadri F."/>
            <person name="Myers L.L."/>
            <person name="Chung G.-T."/>
            <person name="Escheverria P."/>
            <person name="Fraser C.M."/>
            <person name="Sadzewicz L."/>
            <person name="Shefchek K.A."/>
            <person name="Tallon L."/>
            <person name="Das S.P."/>
            <person name="Daugherty S."/>
            <person name="Mongodin E.F."/>
        </authorList>
    </citation>
    <scope>NUCLEOTIDE SEQUENCE [LARGE SCALE GENOMIC DNA]</scope>
    <source>
        <strain evidence="8 9">3975 RP4</strain>
    </source>
</reference>
<keyword evidence="2 5" id="KW-0808">Transferase</keyword>
<accession>A0A069SI52</accession>
<proteinExistence type="inferred from homology"/>
<comment type="function">
    <text evidence="5">Methylates the class 1 translation termination release factors RF1/PrfA and RF2/PrfB on the glutamine residue of the universally conserved GGQ motif.</text>
</comment>
<gene>
    <name evidence="5 8" type="primary">prmC</name>
    <name evidence="8" type="ORF">M099_2746</name>
</gene>
<comment type="caution">
    <text evidence="8">The sequence shown here is derived from an EMBL/GenBank/DDBJ whole genome shotgun (WGS) entry which is preliminary data.</text>
</comment>
<dbReference type="PROSITE" id="PS00092">
    <property type="entry name" value="N6_MTASE"/>
    <property type="match status" value="1"/>
</dbReference>
<dbReference type="NCBIfam" id="TIGR03534">
    <property type="entry name" value="RF_mod_PrmC"/>
    <property type="match status" value="1"/>
</dbReference>
<evidence type="ECO:0000256" key="1">
    <source>
        <dbReference type="ARBA" id="ARBA00022603"/>
    </source>
</evidence>
<evidence type="ECO:0000256" key="5">
    <source>
        <dbReference type="HAMAP-Rule" id="MF_02126"/>
    </source>
</evidence>
<sequence length="278" mass="31767">MNPVVSYIKQTLQGYYPDSELVPMAKLLLTQVFGMSVVELYAGKDTTFSVNERKQLDDILVRLQKLEPIQYIIGTEEFYGLTFEVNKHVLIPRPETGELVDWIIREHKYGGVRILDIGTGSGCIAVSLAKNLEEAEVVSWDVSEKALQVAERNCRRNGVRVTLEQRDVLLVSPAGERFDVIVSNPPYITEKERADMSANVLEWEPELALFVPDDSPLLFYRKIAELGRDMLVSGGRLYFEINQEYGRETVDMLAGLEYKNIKLRKDLFQNDRMIKAEK</sequence>
<evidence type="ECO:0000259" key="6">
    <source>
        <dbReference type="Pfam" id="PF05175"/>
    </source>
</evidence>
<evidence type="ECO:0000259" key="7">
    <source>
        <dbReference type="Pfam" id="PF17827"/>
    </source>
</evidence>
<dbReference type="InterPro" id="IPR019874">
    <property type="entry name" value="RF_methyltr_PrmC"/>
</dbReference>
<protein>
    <recommendedName>
        <fullName evidence="5">Release factor glutamine methyltransferase</fullName>
        <shortName evidence="5">RF MTase</shortName>
        <ecNumber evidence="5">2.1.1.297</ecNumber>
    </recommendedName>
    <alternativeName>
        <fullName evidence="5">N5-glutamine methyltransferase PrmC</fullName>
    </alternativeName>
    <alternativeName>
        <fullName evidence="5">Protein-(glutamine-N5) MTase PrmC</fullName>
    </alternativeName>
    <alternativeName>
        <fullName evidence="5">Protein-glutamine N-methyltransferase PrmC</fullName>
    </alternativeName>
</protein>
<dbReference type="RefSeq" id="WP_032952999.1">
    <property type="nucleotide sequence ID" value="NZ_JNHM01000031.1"/>
</dbReference>
<evidence type="ECO:0000256" key="2">
    <source>
        <dbReference type="ARBA" id="ARBA00022679"/>
    </source>
</evidence>
<dbReference type="GO" id="GO:0032259">
    <property type="term" value="P:methylation"/>
    <property type="evidence" value="ECO:0007669"/>
    <property type="project" value="UniProtKB-KW"/>
</dbReference>
<dbReference type="EMBL" id="JNHM01000031">
    <property type="protein sequence ID" value="KDS53435.1"/>
    <property type="molecule type" value="Genomic_DNA"/>
</dbReference>
<organism evidence="8 9">
    <name type="scientific">Phocaeicola vulgatus str. 3975 RP4</name>
    <dbReference type="NCBI Taxonomy" id="1339352"/>
    <lineage>
        <taxon>Bacteria</taxon>
        <taxon>Pseudomonadati</taxon>
        <taxon>Bacteroidota</taxon>
        <taxon>Bacteroidia</taxon>
        <taxon>Bacteroidales</taxon>
        <taxon>Bacteroidaceae</taxon>
        <taxon>Phocaeicola</taxon>
    </lineage>
</organism>
<dbReference type="EC" id="2.1.1.297" evidence="5"/>
<dbReference type="InterPro" id="IPR029063">
    <property type="entry name" value="SAM-dependent_MTases_sf"/>
</dbReference>
<dbReference type="InterPro" id="IPR007848">
    <property type="entry name" value="Small_mtfrase_dom"/>
</dbReference>
<dbReference type="NCBIfam" id="TIGR00536">
    <property type="entry name" value="hemK_fam"/>
    <property type="match status" value="1"/>
</dbReference>
<dbReference type="GO" id="GO:0003676">
    <property type="term" value="F:nucleic acid binding"/>
    <property type="evidence" value="ECO:0007669"/>
    <property type="project" value="InterPro"/>
</dbReference>
<dbReference type="InterPro" id="IPR040758">
    <property type="entry name" value="PrmC_N"/>
</dbReference>
<dbReference type="Gene3D" id="1.10.8.10">
    <property type="entry name" value="DNA helicase RuvA subunit, C-terminal domain"/>
    <property type="match status" value="1"/>
</dbReference>
<evidence type="ECO:0000256" key="4">
    <source>
        <dbReference type="ARBA" id="ARBA00048391"/>
    </source>
</evidence>
<feature type="domain" description="Release factor glutamine methyltransferase N-terminal" evidence="7">
    <location>
        <begin position="8"/>
        <end position="74"/>
    </location>
</feature>
<name>A0A069SI52_PHOVU</name>
<comment type="catalytic activity">
    <reaction evidence="4 5">
        <text>L-glutaminyl-[peptide chain release factor] + S-adenosyl-L-methionine = N(5)-methyl-L-glutaminyl-[peptide chain release factor] + S-adenosyl-L-homocysteine + H(+)</text>
        <dbReference type="Rhea" id="RHEA:42896"/>
        <dbReference type="Rhea" id="RHEA-COMP:10271"/>
        <dbReference type="Rhea" id="RHEA-COMP:10272"/>
        <dbReference type="ChEBI" id="CHEBI:15378"/>
        <dbReference type="ChEBI" id="CHEBI:30011"/>
        <dbReference type="ChEBI" id="CHEBI:57856"/>
        <dbReference type="ChEBI" id="CHEBI:59789"/>
        <dbReference type="ChEBI" id="CHEBI:61891"/>
        <dbReference type="EC" id="2.1.1.297"/>
    </reaction>
</comment>
<feature type="domain" description="Methyltransferase small" evidence="6">
    <location>
        <begin position="113"/>
        <end position="194"/>
    </location>
</feature>
<feature type="binding site" evidence="5">
    <location>
        <position position="141"/>
    </location>
    <ligand>
        <name>S-adenosyl-L-methionine</name>
        <dbReference type="ChEBI" id="CHEBI:59789"/>
    </ligand>
</feature>
<dbReference type="AlphaFoldDB" id="A0A069SI52"/>
<dbReference type="InterPro" id="IPR004556">
    <property type="entry name" value="HemK-like"/>
</dbReference>